<dbReference type="PANTHER" id="PTHR36983:SF2">
    <property type="entry name" value="DNAJ HOMOLOG SUBFAMILY C MEMBER 13"/>
    <property type="match status" value="1"/>
</dbReference>
<proteinExistence type="predicted"/>
<dbReference type="Proteomes" id="UP000053555">
    <property type="component" value="Unassembled WGS sequence"/>
</dbReference>
<dbReference type="PANTHER" id="PTHR36983">
    <property type="entry name" value="DNAJ HOMOLOG SUBFAMILY C MEMBER 13"/>
    <property type="match status" value="1"/>
</dbReference>
<dbReference type="EMBL" id="KN648806">
    <property type="protein sequence ID" value="KHN34751.1"/>
    <property type="molecule type" value="Genomic_DNA"/>
</dbReference>
<sequence length="383" mass="44161">MDIAIRLRITLVSLKKHFSTCVIFTHHVAPNIKEVDSEFEATDDPDALALEVYDPPPSSEYVSRIELELLRTRKAFAQALDDRRYAEDQAVKWQHLIVDFFYKKLVVGKLQEVLPLLEVQCVPFLVPIDLSSDSDSFGEEFFRKLDEDFATAKQKGEKNIVEAAALHKAIVTRNPKAMVCLYIFCTGVWSIFNWATLFCHPCPSSISWWEETAVSISLPLAKRSVLGGLLPKSLLYVLERSGPAAFAAAMVSDSDTPEIIWTHKMRAENLIRQHLSDFPHKLSQHCHVLYDYALMPPVTYPKLRDEMWYHCYYLRNLCDDIRFPNWPIVEHVEFLQSLLVIWREEFTRKPMNFLRKKLAKSLKYSFALMNQDTGSVVFPCPLA</sequence>
<evidence type="ECO:0000313" key="1">
    <source>
        <dbReference type="EMBL" id="KHN34751.1"/>
    </source>
</evidence>
<organism evidence="1">
    <name type="scientific">Glycine soja</name>
    <name type="common">Wild soybean</name>
    <dbReference type="NCBI Taxonomy" id="3848"/>
    <lineage>
        <taxon>Eukaryota</taxon>
        <taxon>Viridiplantae</taxon>
        <taxon>Streptophyta</taxon>
        <taxon>Embryophyta</taxon>
        <taxon>Tracheophyta</taxon>
        <taxon>Spermatophyta</taxon>
        <taxon>Magnoliopsida</taxon>
        <taxon>eudicotyledons</taxon>
        <taxon>Gunneridae</taxon>
        <taxon>Pentapetalae</taxon>
        <taxon>rosids</taxon>
        <taxon>fabids</taxon>
        <taxon>Fabales</taxon>
        <taxon>Fabaceae</taxon>
        <taxon>Papilionoideae</taxon>
        <taxon>50 kb inversion clade</taxon>
        <taxon>NPAAA clade</taxon>
        <taxon>indigoferoid/millettioid clade</taxon>
        <taxon>Phaseoleae</taxon>
        <taxon>Glycine</taxon>
        <taxon>Glycine subgen. Soja</taxon>
    </lineage>
</organism>
<reference evidence="1" key="1">
    <citation type="submission" date="2014-07" db="EMBL/GenBank/DDBJ databases">
        <title>Identification of a novel salt tolerance gene in wild soybean by whole-genome sequencing.</title>
        <authorList>
            <person name="Lam H.-M."/>
            <person name="Qi X."/>
            <person name="Li M.-W."/>
            <person name="Liu X."/>
            <person name="Xie M."/>
            <person name="Ni M."/>
            <person name="Xu X."/>
        </authorList>
    </citation>
    <scope>NUCLEOTIDE SEQUENCE [LARGE SCALE GENOMIC DNA]</scope>
    <source>
        <tissue evidence="1">Root</tissue>
    </source>
</reference>
<dbReference type="GO" id="GO:0010008">
    <property type="term" value="C:endosome membrane"/>
    <property type="evidence" value="ECO:0007669"/>
    <property type="project" value="TreeGrafter"/>
</dbReference>
<dbReference type="InterPro" id="IPR044978">
    <property type="entry name" value="GRV2/DNAJC13"/>
</dbReference>
<accession>A0A0B2RJM2</accession>
<dbReference type="AlphaFoldDB" id="A0A0B2RJM2"/>
<dbReference type="GO" id="GO:0007032">
    <property type="term" value="P:endosome organization"/>
    <property type="evidence" value="ECO:0007669"/>
    <property type="project" value="InterPro"/>
</dbReference>
<dbReference type="GO" id="GO:0006898">
    <property type="term" value="P:receptor-mediated endocytosis"/>
    <property type="evidence" value="ECO:0007669"/>
    <property type="project" value="TreeGrafter"/>
</dbReference>
<gene>
    <name evidence="1" type="ORF">glysoja_043738</name>
</gene>
<protein>
    <submittedName>
        <fullName evidence="1">DnaJ like subfamily C member 13</fullName>
    </submittedName>
</protein>
<dbReference type="GO" id="GO:2000641">
    <property type="term" value="P:regulation of early endosome to late endosome transport"/>
    <property type="evidence" value="ECO:0007669"/>
    <property type="project" value="InterPro"/>
</dbReference>
<name>A0A0B2RJM2_GLYSO</name>